<dbReference type="InterPro" id="IPR052710">
    <property type="entry name" value="CAAX_protease"/>
</dbReference>
<dbReference type="Pfam" id="PF02517">
    <property type="entry name" value="Rce1-like"/>
    <property type="match status" value="1"/>
</dbReference>
<dbReference type="PANTHER" id="PTHR36435:SF1">
    <property type="entry name" value="CAAX AMINO TERMINAL PROTEASE FAMILY PROTEIN"/>
    <property type="match status" value="1"/>
</dbReference>
<reference evidence="3 4" key="1">
    <citation type="submission" date="2021-01" db="EMBL/GenBank/DDBJ databases">
        <title>Genome public.</title>
        <authorList>
            <person name="Liu C."/>
            <person name="Sun Q."/>
        </authorList>
    </citation>
    <scope>NUCLEOTIDE SEQUENCE [LARGE SCALE GENOMIC DNA]</scope>
    <source>
        <strain evidence="3 4">YIM B02515</strain>
    </source>
</reference>
<proteinExistence type="predicted"/>
<evidence type="ECO:0000313" key="4">
    <source>
        <dbReference type="Proteomes" id="UP000632377"/>
    </source>
</evidence>
<dbReference type="InterPro" id="IPR003675">
    <property type="entry name" value="Rce1/LyrA-like_dom"/>
</dbReference>
<feature type="transmembrane region" description="Helical" evidence="1">
    <location>
        <begin position="148"/>
        <end position="169"/>
    </location>
</feature>
<gene>
    <name evidence="3" type="ORF">JK636_19425</name>
</gene>
<keyword evidence="1" id="KW-1133">Transmembrane helix</keyword>
<dbReference type="GO" id="GO:0008237">
    <property type="term" value="F:metallopeptidase activity"/>
    <property type="evidence" value="ECO:0007669"/>
    <property type="project" value="UniProtKB-KW"/>
</dbReference>
<evidence type="ECO:0000256" key="1">
    <source>
        <dbReference type="SAM" id="Phobius"/>
    </source>
</evidence>
<accession>A0ABS1TIV1</accession>
<dbReference type="PANTHER" id="PTHR36435">
    <property type="entry name" value="SLR1288 PROTEIN"/>
    <property type="match status" value="1"/>
</dbReference>
<keyword evidence="3" id="KW-0482">Metalloprotease</keyword>
<keyword evidence="4" id="KW-1185">Reference proteome</keyword>
<dbReference type="RefSeq" id="WP_202750624.1">
    <property type="nucleotide sequence ID" value="NZ_JAESWC010000018.1"/>
</dbReference>
<feature type="transmembrane region" description="Helical" evidence="1">
    <location>
        <begin position="105"/>
        <end position="127"/>
    </location>
</feature>
<protein>
    <submittedName>
        <fullName evidence="3">CPBP family intramembrane metalloprotease</fullName>
    </submittedName>
</protein>
<keyword evidence="1" id="KW-0812">Transmembrane</keyword>
<feature type="domain" description="CAAX prenyl protease 2/Lysostaphin resistance protein A-like" evidence="2">
    <location>
        <begin position="148"/>
        <end position="233"/>
    </location>
</feature>
<keyword evidence="3" id="KW-0378">Hydrolase</keyword>
<evidence type="ECO:0000259" key="2">
    <source>
        <dbReference type="Pfam" id="PF02517"/>
    </source>
</evidence>
<dbReference type="Proteomes" id="UP000632377">
    <property type="component" value="Unassembled WGS sequence"/>
</dbReference>
<comment type="caution">
    <text evidence="3">The sequence shown here is derived from an EMBL/GenBank/DDBJ whole genome shotgun (WGS) entry which is preliminary data.</text>
</comment>
<keyword evidence="1" id="KW-0472">Membrane</keyword>
<feature type="transmembrane region" description="Helical" evidence="1">
    <location>
        <begin position="57"/>
        <end position="85"/>
    </location>
</feature>
<organism evidence="3 4">
    <name type="scientific">Clostridium rhizosphaerae</name>
    <dbReference type="NCBI Taxonomy" id="2803861"/>
    <lineage>
        <taxon>Bacteria</taxon>
        <taxon>Bacillati</taxon>
        <taxon>Bacillota</taxon>
        <taxon>Clostridia</taxon>
        <taxon>Eubacteriales</taxon>
        <taxon>Clostridiaceae</taxon>
        <taxon>Clostridium</taxon>
    </lineage>
</organism>
<keyword evidence="3" id="KW-0645">Protease</keyword>
<name>A0ABS1TIV1_9CLOT</name>
<feature type="transmembrane region" description="Helical" evidence="1">
    <location>
        <begin position="248"/>
        <end position="269"/>
    </location>
</feature>
<feature type="transmembrane region" description="Helical" evidence="1">
    <location>
        <begin position="221"/>
        <end position="242"/>
    </location>
</feature>
<dbReference type="EMBL" id="JAESWC010000018">
    <property type="protein sequence ID" value="MBL4937883.1"/>
    <property type="molecule type" value="Genomic_DNA"/>
</dbReference>
<feature type="transmembrane region" description="Helical" evidence="1">
    <location>
        <begin position="20"/>
        <end position="45"/>
    </location>
</feature>
<feature type="transmembrane region" description="Helical" evidence="1">
    <location>
        <begin position="189"/>
        <end position="214"/>
    </location>
</feature>
<evidence type="ECO:0000313" key="3">
    <source>
        <dbReference type="EMBL" id="MBL4937883.1"/>
    </source>
</evidence>
<sequence>MFNLNPLKFIMHIENEDGEFRGLGLGGSFCISVAYIIFLSFYGAFNMIPSICSIENLVVLSIYSVIITILFFSLFVVVFLAKFYIPKFDTKDVTESESKVNYRNIIFLILFTVGCKLIFDATLIPIIKMTSSFSFIVNSLRDMAKIPALLICYEIVIGPIIEEILFRGIMLNGLMKRYSNKMAIITSSLIFGLVHFNVYQLCMAFLFGIFLAFLYLKTHSIILCIFAHVFHNIYTTFILLFLPKYFSIINNNILTIFLFSILGLLLMLISINKIIYYNH</sequence>